<evidence type="ECO:0000313" key="4">
    <source>
        <dbReference type="Proteomes" id="UP001159364"/>
    </source>
</evidence>
<feature type="chain" id="PRO_5043944923" evidence="2">
    <location>
        <begin position="28"/>
        <end position="129"/>
    </location>
</feature>
<name>A0AAV8T6V6_9ROSI</name>
<keyword evidence="2" id="KW-0732">Signal</keyword>
<reference evidence="3 4" key="1">
    <citation type="submission" date="2021-09" db="EMBL/GenBank/DDBJ databases">
        <title>Genomic insights and catalytic innovation underlie evolution of tropane alkaloids biosynthesis.</title>
        <authorList>
            <person name="Wang Y.-J."/>
            <person name="Tian T."/>
            <person name="Huang J.-P."/>
            <person name="Huang S.-X."/>
        </authorList>
    </citation>
    <scope>NUCLEOTIDE SEQUENCE [LARGE SCALE GENOMIC DNA]</scope>
    <source>
        <strain evidence="3">KIB-2018</strain>
        <tissue evidence="3">Leaf</tissue>
    </source>
</reference>
<feature type="compositionally biased region" description="Basic residues" evidence="1">
    <location>
        <begin position="73"/>
        <end position="82"/>
    </location>
</feature>
<evidence type="ECO:0000256" key="1">
    <source>
        <dbReference type="SAM" id="MobiDB-lite"/>
    </source>
</evidence>
<dbReference type="EMBL" id="JAIWQS010000006">
    <property type="protein sequence ID" value="KAJ8761933.1"/>
    <property type="molecule type" value="Genomic_DNA"/>
</dbReference>
<gene>
    <name evidence="3" type="ORF">K2173_006535</name>
</gene>
<comment type="caution">
    <text evidence="3">The sequence shown here is derived from an EMBL/GenBank/DDBJ whole genome shotgun (WGS) entry which is preliminary data.</text>
</comment>
<feature type="region of interest" description="Disordered" evidence="1">
    <location>
        <begin position="63"/>
        <end position="82"/>
    </location>
</feature>
<feature type="signal peptide" evidence="2">
    <location>
        <begin position="1"/>
        <end position="27"/>
    </location>
</feature>
<evidence type="ECO:0000313" key="3">
    <source>
        <dbReference type="EMBL" id="KAJ8761933.1"/>
    </source>
</evidence>
<keyword evidence="4" id="KW-1185">Reference proteome</keyword>
<accession>A0AAV8T6V6</accession>
<organism evidence="3 4">
    <name type="scientific">Erythroxylum novogranatense</name>
    <dbReference type="NCBI Taxonomy" id="1862640"/>
    <lineage>
        <taxon>Eukaryota</taxon>
        <taxon>Viridiplantae</taxon>
        <taxon>Streptophyta</taxon>
        <taxon>Embryophyta</taxon>
        <taxon>Tracheophyta</taxon>
        <taxon>Spermatophyta</taxon>
        <taxon>Magnoliopsida</taxon>
        <taxon>eudicotyledons</taxon>
        <taxon>Gunneridae</taxon>
        <taxon>Pentapetalae</taxon>
        <taxon>rosids</taxon>
        <taxon>fabids</taxon>
        <taxon>Malpighiales</taxon>
        <taxon>Erythroxylaceae</taxon>
        <taxon>Erythroxylum</taxon>
    </lineage>
</organism>
<dbReference type="AlphaFoldDB" id="A0AAV8T6V6"/>
<protein>
    <submittedName>
        <fullName evidence="3">Uncharacterized protein</fullName>
    </submittedName>
</protein>
<proteinExistence type="predicted"/>
<sequence>MGFKKAFRLFSASLALILIFLVSSFNAASSPTSSISSLDIQAKEPTPSRQVFYIKNTTPFFLDRKEQPNKNNGTKKRKMVKKRKKMIKNGPFSVMLPKGLVPPSGSSPCHNYNPNSQATSFCDLSIAEP</sequence>
<dbReference type="Proteomes" id="UP001159364">
    <property type="component" value="Linkage Group LG06"/>
</dbReference>
<evidence type="ECO:0000256" key="2">
    <source>
        <dbReference type="SAM" id="SignalP"/>
    </source>
</evidence>